<dbReference type="AlphaFoldDB" id="K1SG18"/>
<name>K1SG18_9ZZZZ</name>
<feature type="non-terminal residue" evidence="1">
    <location>
        <position position="1"/>
    </location>
</feature>
<feature type="non-terminal residue" evidence="1">
    <location>
        <position position="182"/>
    </location>
</feature>
<gene>
    <name evidence="1" type="ORF">LEA_19871</name>
</gene>
<organism evidence="1">
    <name type="scientific">human gut metagenome</name>
    <dbReference type="NCBI Taxonomy" id="408170"/>
    <lineage>
        <taxon>unclassified sequences</taxon>
        <taxon>metagenomes</taxon>
        <taxon>organismal metagenomes</taxon>
    </lineage>
</organism>
<dbReference type="EMBL" id="AJWY01013654">
    <property type="protein sequence ID" value="EKC46376.1"/>
    <property type="molecule type" value="Genomic_DNA"/>
</dbReference>
<evidence type="ECO:0000313" key="1">
    <source>
        <dbReference type="EMBL" id="EKC46376.1"/>
    </source>
</evidence>
<protein>
    <submittedName>
        <fullName evidence="1">Uncharacterized protein</fullName>
    </submittedName>
</protein>
<proteinExistence type="predicted"/>
<sequence>RPNHSTANITANNNIVILVGNKAIYKFADTQGTGHTLTGSGNIEITGIVHGGFSSGTAYGNEIHVYGTDTKVKGIADFDNLNFYINHKMTYGDVMLKITGDGETDISARNVIVNVDGAPKAKGDLNTITLIQKTDEDEDSIIVAPNNDNITVNFGPVLTGTGTVALTEDQKDLVLTLKNITV</sequence>
<reference evidence="1" key="1">
    <citation type="journal article" date="2013" name="Environ. Microbiol.">
        <title>Microbiota from the distal guts of lean and obese adolescents exhibit partial functional redundancy besides clear differences in community structure.</title>
        <authorList>
            <person name="Ferrer M."/>
            <person name="Ruiz A."/>
            <person name="Lanza F."/>
            <person name="Haange S.B."/>
            <person name="Oberbach A."/>
            <person name="Till H."/>
            <person name="Bargiela R."/>
            <person name="Campoy C."/>
            <person name="Segura M.T."/>
            <person name="Richter M."/>
            <person name="von Bergen M."/>
            <person name="Seifert J."/>
            <person name="Suarez A."/>
        </authorList>
    </citation>
    <scope>NUCLEOTIDE SEQUENCE</scope>
</reference>
<accession>K1SG18</accession>
<comment type="caution">
    <text evidence="1">The sequence shown here is derived from an EMBL/GenBank/DDBJ whole genome shotgun (WGS) entry which is preliminary data.</text>
</comment>